<dbReference type="PANTHER" id="PTHR30477:SF18">
    <property type="entry name" value="METAL TRANSPORT SYSTEM MEMBRANE PROTEIN CT_417-RELATED"/>
    <property type="match status" value="1"/>
</dbReference>
<dbReference type="GO" id="GO:0010043">
    <property type="term" value="P:response to zinc ion"/>
    <property type="evidence" value="ECO:0007669"/>
    <property type="project" value="TreeGrafter"/>
</dbReference>
<keyword evidence="5 7" id="KW-0472">Membrane</keyword>
<feature type="transmembrane region" description="Helical" evidence="7">
    <location>
        <begin position="265"/>
        <end position="284"/>
    </location>
</feature>
<reference evidence="9" key="1">
    <citation type="submission" date="2016-11" db="EMBL/GenBank/DDBJ databases">
        <authorList>
            <person name="Varghese N."/>
            <person name="Submissions S."/>
        </authorList>
    </citation>
    <scope>NUCLEOTIDE SEQUENCE [LARGE SCALE GENOMIC DNA]</scope>
    <source>
        <strain evidence="9">DSM 15449</strain>
    </source>
</reference>
<protein>
    <submittedName>
        <fullName evidence="8">Zinc transport system permease protein</fullName>
    </submittedName>
</protein>
<dbReference type="SUPFAM" id="SSF81345">
    <property type="entry name" value="ABC transporter involved in vitamin B12 uptake, BtuC"/>
    <property type="match status" value="1"/>
</dbReference>
<feature type="transmembrane region" description="Helical" evidence="7">
    <location>
        <begin position="110"/>
        <end position="130"/>
    </location>
</feature>
<accession>A0A1M5Z6K6</accession>
<feature type="transmembrane region" description="Helical" evidence="7">
    <location>
        <begin position="81"/>
        <end position="98"/>
    </location>
</feature>
<dbReference type="InterPro" id="IPR037294">
    <property type="entry name" value="ABC_BtuC-like"/>
</dbReference>
<evidence type="ECO:0000256" key="3">
    <source>
        <dbReference type="ARBA" id="ARBA00022692"/>
    </source>
</evidence>
<dbReference type="InterPro" id="IPR001626">
    <property type="entry name" value="ABC_TroCD"/>
</dbReference>
<dbReference type="RefSeq" id="WP_073030499.1">
    <property type="nucleotide sequence ID" value="NZ_FQXJ01000010.1"/>
</dbReference>
<evidence type="ECO:0000256" key="2">
    <source>
        <dbReference type="ARBA" id="ARBA00008034"/>
    </source>
</evidence>
<comment type="similarity">
    <text evidence="2 6">Belongs to the ABC-3 integral membrane protein family.</text>
</comment>
<dbReference type="OrthoDB" id="9778117at2"/>
<comment type="subcellular location">
    <subcellularLocation>
        <location evidence="6">Cell membrane</location>
        <topology evidence="6">Multi-pass membrane protein</topology>
    </subcellularLocation>
    <subcellularLocation>
        <location evidence="1">Membrane</location>
        <topology evidence="1">Multi-pass membrane protein</topology>
    </subcellularLocation>
</comment>
<evidence type="ECO:0000256" key="1">
    <source>
        <dbReference type="ARBA" id="ARBA00004141"/>
    </source>
</evidence>
<evidence type="ECO:0000256" key="5">
    <source>
        <dbReference type="ARBA" id="ARBA00023136"/>
    </source>
</evidence>
<feature type="transmembrane region" description="Helical" evidence="7">
    <location>
        <begin position="20"/>
        <end position="43"/>
    </location>
</feature>
<dbReference type="GO" id="GO:0043190">
    <property type="term" value="C:ATP-binding cassette (ABC) transporter complex"/>
    <property type="evidence" value="ECO:0007669"/>
    <property type="project" value="InterPro"/>
</dbReference>
<dbReference type="STRING" id="1121420.SAMN02746098_02966"/>
<dbReference type="PANTHER" id="PTHR30477">
    <property type="entry name" value="ABC-TRANSPORTER METAL-BINDING PROTEIN"/>
    <property type="match status" value="1"/>
</dbReference>
<feature type="transmembrane region" description="Helical" evidence="7">
    <location>
        <begin position="193"/>
        <end position="224"/>
    </location>
</feature>
<feature type="transmembrane region" description="Helical" evidence="7">
    <location>
        <begin position="55"/>
        <end position="75"/>
    </location>
</feature>
<dbReference type="AlphaFoldDB" id="A0A1M5Z6K6"/>
<proteinExistence type="inferred from homology"/>
<organism evidence="8 9">
    <name type="scientific">Desulfosporosinus lacus DSM 15449</name>
    <dbReference type="NCBI Taxonomy" id="1121420"/>
    <lineage>
        <taxon>Bacteria</taxon>
        <taxon>Bacillati</taxon>
        <taxon>Bacillota</taxon>
        <taxon>Clostridia</taxon>
        <taxon>Eubacteriales</taxon>
        <taxon>Desulfitobacteriaceae</taxon>
        <taxon>Desulfosporosinus</taxon>
    </lineage>
</organism>
<name>A0A1M5Z6K6_9FIRM</name>
<dbReference type="Pfam" id="PF00950">
    <property type="entry name" value="ABC-3"/>
    <property type="match status" value="1"/>
</dbReference>
<dbReference type="Gene3D" id="1.10.3470.10">
    <property type="entry name" value="ABC transporter involved in vitamin B12 uptake, BtuC"/>
    <property type="match status" value="1"/>
</dbReference>
<evidence type="ECO:0000256" key="7">
    <source>
        <dbReference type="SAM" id="Phobius"/>
    </source>
</evidence>
<evidence type="ECO:0000313" key="8">
    <source>
        <dbReference type="EMBL" id="SHI19523.1"/>
    </source>
</evidence>
<keyword evidence="3 6" id="KW-0812">Transmembrane</keyword>
<dbReference type="Proteomes" id="UP000183954">
    <property type="component" value="Unassembled WGS sequence"/>
</dbReference>
<dbReference type="EMBL" id="FQXJ01000010">
    <property type="protein sequence ID" value="SHI19523.1"/>
    <property type="molecule type" value="Genomic_DNA"/>
</dbReference>
<feature type="transmembrane region" description="Helical" evidence="7">
    <location>
        <begin position="150"/>
        <end position="172"/>
    </location>
</feature>
<keyword evidence="9" id="KW-1185">Reference proteome</keyword>
<evidence type="ECO:0000256" key="4">
    <source>
        <dbReference type="ARBA" id="ARBA00022989"/>
    </source>
</evidence>
<evidence type="ECO:0000313" key="9">
    <source>
        <dbReference type="Proteomes" id="UP000183954"/>
    </source>
</evidence>
<keyword evidence="4 7" id="KW-1133">Transmembrane helix</keyword>
<dbReference type="GO" id="GO:0055085">
    <property type="term" value="P:transmembrane transport"/>
    <property type="evidence" value="ECO:0007669"/>
    <property type="project" value="InterPro"/>
</dbReference>
<feature type="transmembrane region" description="Helical" evidence="7">
    <location>
        <begin position="236"/>
        <end position="258"/>
    </location>
</feature>
<gene>
    <name evidence="8" type="ORF">SAMN02746098_02966</name>
</gene>
<keyword evidence="6" id="KW-0813">Transport</keyword>
<sequence>MHLWYSLVDLLLPFEWMQYGFMKNALLGVLLVTPIFGLLGTMIVNNKMAFFSDSLGHSALTGIAIGVIVGNIFPFVEIKPIYSMLVFSVLITIAILVVKEANTASTDTIIGVFSSTAVALGLVILTRNGGFNKYSGYLIGDFLNISPSDLLTLGIVFVLVISLWVVIFNKLLLASMNPSLARSRGIKVKRYEYLFAIIMAVIVTISIQWVGILIISSLLIIPAASSRNIARNMRQYHIYSVLIALISGLSGLILSYFWGTATGATIVLITSGFFALTFVMKLRLGPG</sequence>
<evidence type="ECO:0000256" key="6">
    <source>
        <dbReference type="RuleBase" id="RU003943"/>
    </source>
</evidence>